<reference evidence="1 2" key="1">
    <citation type="journal article" date="2024" name="Science">
        <title>Giant polyketide synthase enzymes in the biosynthesis of giant marine polyether toxins.</title>
        <authorList>
            <person name="Fallon T.R."/>
            <person name="Shende V.V."/>
            <person name="Wierzbicki I.H."/>
            <person name="Pendleton A.L."/>
            <person name="Watervoot N.F."/>
            <person name="Auber R.P."/>
            <person name="Gonzalez D.J."/>
            <person name="Wisecaver J.H."/>
            <person name="Moore B.S."/>
        </authorList>
    </citation>
    <scope>NUCLEOTIDE SEQUENCE [LARGE SCALE GENOMIC DNA]</scope>
    <source>
        <strain evidence="1 2">12B1</strain>
    </source>
</reference>
<name>A0AB34IQQ3_PRYPA</name>
<dbReference type="EMBL" id="JBGBPQ010000021">
    <property type="protein sequence ID" value="KAL1503485.1"/>
    <property type="molecule type" value="Genomic_DNA"/>
</dbReference>
<keyword evidence="2" id="KW-1185">Reference proteome</keyword>
<accession>A0AB34IQQ3</accession>
<evidence type="ECO:0000313" key="2">
    <source>
        <dbReference type="Proteomes" id="UP001515480"/>
    </source>
</evidence>
<protein>
    <submittedName>
        <fullName evidence="1">Uncharacterized protein</fullName>
    </submittedName>
</protein>
<dbReference type="Proteomes" id="UP001515480">
    <property type="component" value="Unassembled WGS sequence"/>
</dbReference>
<gene>
    <name evidence="1" type="ORF">AB1Y20_011969</name>
</gene>
<proteinExistence type="predicted"/>
<dbReference type="AlphaFoldDB" id="A0AB34IQQ3"/>
<evidence type="ECO:0000313" key="1">
    <source>
        <dbReference type="EMBL" id="KAL1503485.1"/>
    </source>
</evidence>
<comment type="caution">
    <text evidence="1">The sequence shown here is derived from an EMBL/GenBank/DDBJ whole genome shotgun (WGS) entry which is preliminary data.</text>
</comment>
<sequence>MACPCCPAGLCAGLLVFAPSVLDHFKKLGPTSQAALLTVAPLLVAAIAAPEWCTNFCSCVGNCASTRGYVAMALVVWFYAAKTLLSKMAPGEAATCAEGKQCCDAPSHVDTHNHKTATPPSAPAAKAA</sequence>
<organism evidence="1 2">
    <name type="scientific">Prymnesium parvum</name>
    <name type="common">Toxic golden alga</name>
    <dbReference type="NCBI Taxonomy" id="97485"/>
    <lineage>
        <taxon>Eukaryota</taxon>
        <taxon>Haptista</taxon>
        <taxon>Haptophyta</taxon>
        <taxon>Prymnesiophyceae</taxon>
        <taxon>Prymnesiales</taxon>
        <taxon>Prymnesiaceae</taxon>
        <taxon>Prymnesium</taxon>
    </lineage>
</organism>